<organism evidence="1 2">
    <name type="scientific">Streptococcus constellatus</name>
    <dbReference type="NCBI Taxonomy" id="76860"/>
    <lineage>
        <taxon>Bacteria</taxon>
        <taxon>Bacillati</taxon>
        <taxon>Bacillota</taxon>
        <taxon>Bacilli</taxon>
        <taxon>Lactobacillales</taxon>
        <taxon>Streptococcaceae</taxon>
        <taxon>Streptococcus</taxon>
        <taxon>Streptococcus anginosus group</taxon>
    </lineage>
</organism>
<protein>
    <submittedName>
        <fullName evidence="1">Uncharacterized protein</fullName>
    </submittedName>
</protein>
<gene>
    <name evidence="1" type="ORF">SCSS39_01474</name>
</gene>
<sequence>MNKRELIGQYSALLNVGVTKIETEIVIDDLKLLDDPLESMQKKQRYVVTDGNHLYFKEYQEDVEIVILADEMPGIMNYVKKFDTKEEAQKVADVLGWEVEEVQE</sequence>
<accession>A0A564TD20</accession>
<dbReference type="RefSeq" id="WP_260843562.1">
    <property type="nucleotide sequence ID" value="NZ_CABHMZ010000022.1"/>
</dbReference>
<evidence type="ECO:0000313" key="2">
    <source>
        <dbReference type="Proteomes" id="UP000385544"/>
    </source>
</evidence>
<dbReference type="AlphaFoldDB" id="A0A564TD20"/>
<dbReference type="Proteomes" id="UP000385544">
    <property type="component" value="Unassembled WGS sequence"/>
</dbReference>
<reference evidence="1 2" key="1">
    <citation type="submission" date="2019-07" db="EMBL/GenBank/DDBJ databases">
        <authorList>
            <person name="Hibberd C M."/>
            <person name="Gehrig L. J."/>
            <person name="Chang H.-W."/>
            <person name="Venkatesh S."/>
        </authorList>
    </citation>
    <scope>NUCLEOTIDE SEQUENCE [LARGE SCALE GENOMIC DNA]</scope>
    <source>
        <strain evidence="1">Streptococcus_constellatus_SS_Bg39</strain>
    </source>
</reference>
<name>A0A564TD20_STRCV</name>
<proteinExistence type="predicted"/>
<evidence type="ECO:0000313" key="1">
    <source>
        <dbReference type="EMBL" id="VUX05293.1"/>
    </source>
</evidence>
<dbReference type="EMBL" id="CABHMZ010000022">
    <property type="protein sequence ID" value="VUX05293.1"/>
    <property type="molecule type" value="Genomic_DNA"/>
</dbReference>